<organism evidence="3">
    <name type="scientific">Gibberella zeae</name>
    <name type="common">Wheat head blight fungus</name>
    <name type="synonym">Fusarium graminearum</name>
    <dbReference type="NCBI Taxonomy" id="5518"/>
    <lineage>
        <taxon>Eukaryota</taxon>
        <taxon>Fungi</taxon>
        <taxon>Dikarya</taxon>
        <taxon>Ascomycota</taxon>
        <taxon>Pezizomycotina</taxon>
        <taxon>Sordariomycetes</taxon>
        <taxon>Hypocreomycetidae</taxon>
        <taxon>Hypocreales</taxon>
        <taxon>Nectriaceae</taxon>
        <taxon>Fusarium</taxon>
    </lineage>
</organism>
<reference evidence="3" key="1">
    <citation type="submission" date="2019-04" db="EMBL/GenBank/DDBJ databases">
        <authorList>
            <person name="Melise S."/>
            <person name="Noan J."/>
            <person name="Okalmin O."/>
        </authorList>
    </citation>
    <scope>NUCLEOTIDE SEQUENCE</scope>
    <source>
        <strain evidence="3">FN9</strain>
    </source>
</reference>
<evidence type="ECO:0000313" key="3">
    <source>
        <dbReference type="EMBL" id="VIO53508.1"/>
    </source>
</evidence>
<proteinExistence type="predicted"/>
<evidence type="ECO:0000313" key="2">
    <source>
        <dbReference type="EMBL" id="CAG1965864.1"/>
    </source>
</evidence>
<protein>
    <submittedName>
        <fullName evidence="3">Uncharacterized protein</fullName>
    </submittedName>
</protein>
<accession>A0A4E9D426</accession>
<feature type="compositionally biased region" description="Basic and acidic residues" evidence="1">
    <location>
        <begin position="516"/>
        <end position="545"/>
    </location>
</feature>
<dbReference type="EMBL" id="CAAKMV010000066">
    <property type="protein sequence ID" value="VIO53508.1"/>
    <property type="molecule type" value="Genomic_DNA"/>
</dbReference>
<gene>
    <name evidence="3" type="ORF">FUG_LOCUS89293</name>
    <name evidence="2" type="ORF">MDCFG202_LOCUS33847</name>
</gene>
<dbReference type="Proteomes" id="UP000746612">
    <property type="component" value="Unassembled WGS sequence"/>
</dbReference>
<name>A0A4E9D426_GIBZA</name>
<reference evidence="2" key="2">
    <citation type="submission" date="2021-03" db="EMBL/GenBank/DDBJ databases">
        <authorList>
            <person name="Alouane T."/>
            <person name="Langin T."/>
            <person name="Bonhomme L."/>
        </authorList>
    </citation>
    <scope>NUCLEOTIDE SEQUENCE</scope>
    <source>
        <strain evidence="2">MDC_Fg202</strain>
    </source>
</reference>
<evidence type="ECO:0000256" key="1">
    <source>
        <dbReference type="SAM" id="MobiDB-lite"/>
    </source>
</evidence>
<feature type="region of interest" description="Disordered" evidence="1">
    <location>
        <begin position="516"/>
        <end position="558"/>
    </location>
</feature>
<dbReference type="AlphaFoldDB" id="A0A4E9D426"/>
<sequence>MAGEYDCNFLLSFADEINFTQWIDEYFHESTSKFDLTDMDLLENFTNPERHIDRLGSPEEFFDDGDLAQLMSPTMQPEPPVAPTAGSDESVTAKAESPELFDFASLGNDGMADQDMSGVVGAEGGGFEGPVSTALAPAAQSLRVESDEPVADYRQESLPTGNQVNCRLQIHAQRCPPQLRPQVQNQYQLPVQVQDHTPAQFDCQVQTQALAFQRPLHQQYTLTNQYIQGNYQPVNFHQGFIPSQPDPPQPQPQPQFHFPSVTPYFSPTPFQPPRPAIEQPPKKYRAPLQPTAQTPKQAWLVPKLEIFTRQYQGFINTPKAAREIEWTFLSMSHPPESATTTHAAVDTSFPQTSQEYSNRVRQMFEAICDWSSPREWRAKMGHAMAAQWIENVKKDRQIRGLSTKMSELTDEDLAPPASAMPPVEEQWKNVIHRRLSDIEIELLCAKVLASHLVKCPYNITNSYRMKLCLLSRVETSFLYGATAKRSGKSLTLNKVLIHSALRASWISRITNSPFSETRRKDQNKAGNDRKRTLIEQVENGRRRPANEQGGGKQKRAKI</sequence>
<dbReference type="EMBL" id="CAJPIJ010000071">
    <property type="protein sequence ID" value="CAG1965864.1"/>
    <property type="molecule type" value="Genomic_DNA"/>
</dbReference>